<dbReference type="Proteomes" id="UP000465112">
    <property type="component" value="Chromosome 7"/>
</dbReference>
<comment type="caution">
    <text evidence="2">The sequence shown here is derived from an EMBL/GenBank/DDBJ whole genome shotgun (WGS) entry which is preliminary data.</text>
</comment>
<organism evidence="2 3">
    <name type="scientific">Perca fluviatilis</name>
    <name type="common">European perch</name>
    <dbReference type="NCBI Taxonomy" id="8168"/>
    <lineage>
        <taxon>Eukaryota</taxon>
        <taxon>Metazoa</taxon>
        <taxon>Chordata</taxon>
        <taxon>Craniata</taxon>
        <taxon>Vertebrata</taxon>
        <taxon>Euteleostomi</taxon>
        <taxon>Actinopterygii</taxon>
        <taxon>Neopterygii</taxon>
        <taxon>Teleostei</taxon>
        <taxon>Neoteleostei</taxon>
        <taxon>Acanthomorphata</taxon>
        <taxon>Eupercaria</taxon>
        <taxon>Perciformes</taxon>
        <taxon>Percoidei</taxon>
        <taxon>Percidae</taxon>
        <taxon>Percinae</taxon>
        <taxon>Perca</taxon>
    </lineage>
</organism>
<dbReference type="EMBL" id="VHII01000007">
    <property type="protein sequence ID" value="KAF1388581.1"/>
    <property type="molecule type" value="Genomic_DNA"/>
</dbReference>
<feature type="chain" id="PRO_5025361007" evidence="1">
    <location>
        <begin position="25"/>
        <end position="226"/>
    </location>
</feature>
<evidence type="ECO:0000256" key="1">
    <source>
        <dbReference type="SAM" id="SignalP"/>
    </source>
</evidence>
<keyword evidence="1" id="KW-0732">Signal</keyword>
<evidence type="ECO:0000313" key="2">
    <source>
        <dbReference type="EMBL" id="KAF1388581.1"/>
    </source>
</evidence>
<keyword evidence="3" id="KW-1185">Reference proteome</keyword>
<sequence length="226" mass="24271">MPSNPRHGLVQLTILLLLPGDVERNPGPQPSVKTQTGVLQNTLFATLLNNLLVANAGPRLPLPYTPLALPGQPPFTTRPMACFYSPPVLPWLSVPVARMGAFVGGGLAEFAWMVPLVAFGPGLQTVVESSGVAMAAGSERLQRSAVSSPTDFSVSVKEVISLQEWNTNISSGASRNIPDCHDTLCCLDFIFLHLWTFVPETFSTNSSVSLLLLTLELISLLSFRST</sequence>
<feature type="signal peptide" evidence="1">
    <location>
        <begin position="1"/>
        <end position="24"/>
    </location>
</feature>
<evidence type="ECO:0000313" key="3">
    <source>
        <dbReference type="Proteomes" id="UP000465112"/>
    </source>
</evidence>
<accession>A0A6A5EH43</accession>
<proteinExistence type="predicted"/>
<dbReference type="AlphaFoldDB" id="A0A6A5EH43"/>
<name>A0A6A5EH43_PERFL</name>
<gene>
    <name evidence="2" type="ORF">PFLUV_G00091780</name>
</gene>
<protein>
    <submittedName>
        <fullName evidence="2">Uncharacterized protein</fullName>
    </submittedName>
</protein>
<reference evidence="2 3" key="1">
    <citation type="submission" date="2019-06" db="EMBL/GenBank/DDBJ databases">
        <title>A chromosome-scale genome assembly of the European perch, Perca fluviatilis.</title>
        <authorList>
            <person name="Roques C."/>
            <person name="Zahm M."/>
            <person name="Cabau C."/>
            <person name="Klopp C."/>
            <person name="Bouchez O."/>
            <person name="Donnadieu C."/>
            <person name="Kuhl H."/>
            <person name="Gislard M."/>
            <person name="Guendouz S."/>
            <person name="Journot L."/>
            <person name="Haffray P."/>
            <person name="Bestin A."/>
            <person name="Morvezen R."/>
            <person name="Feron R."/>
            <person name="Wen M."/>
            <person name="Jouanno E."/>
            <person name="Herpin A."/>
            <person name="Schartl M."/>
            <person name="Postlethwait J."/>
            <person name="Schaerlinger B."/>
            <person name="Chardard D."/>
            <person name="Lecocq T."/>
            <person name="Poncet C."/>
            <person name="Jaffrelo L."/>
            <person name="Lampietro C."/>
            <person name="Guiguen Y."/>
        </authorList>
    </citation>
    <scope>NUCLEOTIDE SEQUENCE [LARGE SCALE GENOMIC DNA]</scope>
    <source>
        <tissue evidence="2">Blood</tissue>
    </source>
</reference>